<dbReference type="AlphaFoldDB" id="A0A212RFQ1"/>
<name>A0A212RFQ1_9PROT</name>
<dbReference type="RefSeq" id="WP_133063901.1">
    <property type="nucleotide sequence ID" value="NZ_FYEH01000008.1"/>
</dbReference>
<proteinExistence type="predicted"/>
<sequence>MISFALAVIAAAPCASSSKAVAPLSSAGHSVEFIDRGQHYVLGGDTDGVEIRGAAASHALPDPIPVVQPPHPVSARRDDQRDVFSDWHRSMHHNPFRVKGAGAVELTFVKPEIVSVGLEYGFEVRIAVIPAAVELRGGEPKNVAGKHCRTPLIALPASRADDEALHESEVIAEYMRDFEGHESRARRGKIVEQRANGLVDDQWSVQVLSDFQILARCAEQEEAILM</sequence>
<accession>A0A212RFQ1</accession>
<keyword evidence="3" id="KW-1185">Reference proteome</keyword>
<dbReference type="EMBL" id="FYEH01000008">
    <property type="protein sequence ID" value="SNB71196.1"/>
    <property type="molecule type" value="Genomic_DNA"/>
</dbReference>
<organism evidence="2 3">
    <name type="scientific">Arboricoccus pini</name>
    <dbReference type="NCBI Taxonomy" id="1963835"/>
    <lineage>
        <taxon>Bacteria</taxon>
        <taxon>Pseudomonadati</taxon>
        <taxon>Pseudomonadota</taxon>
        <taxon>Alphaproteobacteria</taxon>
        <taxon>Geminicoccales</taxon>
        <taxon>Geminicoccaceae</taxon>
        <taxon>Arboricoccus</taxon>
    </lineage>
</organism>
<evidence type="ECO:0000313" key="2">
    <source>
        <dbReference type="EMBL" id="SNB71196.1"/>
    </source>
</evidence>
<feature type="chain" id="PRO_5012668264" evidence="1">
    <location>
        <begin position="21"/>
        <end position="226"/>
    </location>
</feature>
<evidence type="ECO:0000313" key="3">
    <source>
        <dbReference type="Proteomes" id="UP000197065"/>
    </source>
</evidence>
<feature type="signal peptide" evidence="1">
    <location>
        <begin position="1"/>
        <end position="20"/>
    </location>
</feature>
<reference evidence="2 3" key="1">
    <citation type="submission" date="2017-06" db="EMBL/GenBank/DDBJ databases">
        <authorList>
            <person name="Kim H.J."/>
            <person name="Triplett B.A."/>
        </authorList>
    </citation>
    <scope>NUCLEOTIDE SEQUENCE [LARGE SCALE GENOMIC DNA]</scope>
    <source>
        <strain evidence="2 3">B29T1</strain>
    </source>
</reference>
<protein>
    <submittedName>
        <fullName evidence="2">Uncharacterized protein</fullName>
    </submittedName>
</protein>
<keyword evidence="1" id="KW-0732">Signal</keyword>
<dbReference type="Proteomes" id="UP000197065">
    <property type="component" value="Unassembled WGS sequence"/>
</dbReference>
<evidence type="ECO:0000256" key="1">
    <source>
        <dbReference type="SAM" id="SignalP"/>
    </source>
</evidence>
<gene>
    <name evidence="2" type="ORF">SAMN07250955_10876</name>
</gene>